<evidence type="ECO:0000256" key="1">
    <source>
        <dbReference type="ARBA" id="ARBA00023125"/>
    </source>
</evidence>
<sequence>MEINKGLKDLRITHNLTQHEMAEKLMITRQAISRWENGETEPNIETLKLISKTFNISINTLLGSPRALICQVCGIPLEEDKYISKDENGHFNEDFCKWCFLEGVHQYNEDNFDELVDECVKNMLQINPAYQENQVRMMLKENLPKLKYWQRKSSPIE</sequence>
<evidence type="ECO:0000313" key="4">
    <source>
        <dbReference type="Proteomes" id="UP001597041"/>
    </source>
</evidence>
<dbReference type="PANTHER" id="PTHR46558">
    <property type="entry name" value="TRACRIPTIONAL REGULATORY PROTEIN-RELATED-RELATED"/>
    <property type="match status" value="1"/>
</dbReference>
<comment type="caution">
    <text evidence="3">The sequence shown here is derived from an EMBL/GenBank/DDBJ whole genome shotgun (WGS) entry which is preliminary data.</text>
</comment>
<dbReference type="PANTHER" id="PTHR46558:SF11">
    <property type="entry name" value="HTH-TYPE TRANSCRIPTIONAL REGULATOR XRE"/>
    <property type="match status" value="1"/>
</dbReference>
<keyword evidence="1" id="KW-0238">DNA-binding</keyword>
<dbReference type="PROSITE" id="PS50943">
    <property type="entry name" value="HTH_CROC1"/>
    <property type="match status" value="1"/>
</dbReference>
<dbReference type="InterPro" id="IPR001387">
    <property type="entry name" value="Cro/C1-type_HTH"/>
</dbReference>
<dbReference type="InterPro" id="IPR010982">
    <property type="entry name" value="Lambda_DNA-bd_dom_sf"/>
</dbReference>
<reference evidence="4" key="1">
    <citation type="journal article" date="2019" name="Int. J. Syst. Evol. Microbiol.">
        <title>The Global Catalogue of Microorganisms (GCM) 10K type strain sequencing project: providing services to taxonomists for standard genome sequencing and annotation.</title>
        <authorList>
            <consortium name="The Broad Institute Genomics Platform"/>
            <consortium name="The Broad Institute Genome Sequencing Center for Infectious Disease"/>
            <person name="Wu L."/>
            <person name="Ma J."/>
        </authorList>
    </citation>
    <scope>NUCLEOTIDE SEQUENCE [LARGE SCALE GENOMIC DNA]</scope>
    <source>
        <strain evidence="4">CCUG 56608</strain>
    </source>
</reference>
<dbReference type="Gene3D" id="1.10.260.40">
    <property type="entry name" value="lambda repressor-like DNA-binding domains"/>
    <property type="match status" value="1"/>
</dbReference>
<dbReference type="EMBL" id="JBHTKK010000002">
    <property type="protein sequence ID" value="MFD1064935.1"/>
    <property type="molecule type" value="Genomic_DNA"/>
</dbReference>
<dbReference type="InterPro" id="IPR025868">
    <property type="entry name" value="Zn_ribbon_dom_put"/>
</dbReference>
<organism evidence="3 4">
    <name type="scientific">Oceanobacillus locisalsi</name>
    <dbReference type="NCBI Taxonomy" id="546107"/>
    <lineage>
        <taxon>Bacteria</taxon>
        <taxon>Bacillati</taxon>
        <taxon>Bacillota</taxon>
        <taxon>Bacilli</taxon>
        <taxon>Bacillales</taxon>
        <taxon>Bacillaceae</taxon>
        <taxon>Oceanobacillus</taxon>
    </lineage>
</organism>
<gene>
    <name evidence="3" type="ORF">ACFQ19_02755</name>
</gene>
<feature type="domain" description="HTH cro/C1-type" evidence="2">
    <location>
        <begin position="7"/>
        <end position="61"/>
    </location>
</feature>
<protein>
    <submittedName>
        <fullName evidence="3">Zinc ribbon domain-containing protein</fullName>
    </submittedName>
</protein>
<dbReference type="Proteomes" id="UP001597041">
    <property type="component" value="Unassembled WGS sequence"/>
</dbReference>
<dbReference type="RefSeq" id="WP_379590449.1">
    <property type="nucleotide sequence ID" value="NZ_JBHTKK010000002.1"/>
</dbReference>
<dbReference type="SUPFAM" id="SSF47413">
    <property type="entry name" value="lambda repressor-like DNA-binding domains"/>
    <property type="match status" value="1"/>
</dbReference>
<evidence type="ECO:0000313" key="3">
    <source>
        <dbReference type="EMBL" id="MFD1064935.1"/>
    </source>
</evidence>
<evidence type="ECO:0000259" key="2">
    <source>
        <dbReference type="PROSITE" id="PS50943"/>
    </source>
</evidence>
<proteinExistence type="predicted"/>
<dbReference type="Pfam" id="PF12674">
    <property type="entry name" value="Zn_ribbon_2"/>
    <property type="match status" value="1"/>
</dbReference>
<dbReference type="SMART" id="SM00530">
    <property type="entry name" value="HTH_XRE"/>
    <property type="match status" value="1"/>
</dbReference>
<name>A0ABW3NEY1_9BACI</name>
<keyword evidence="4" id="KW-1185">Reference proteome</keyword>
<accession>A0ABW3NEY1</accession>
<dbReference type="CDD" id="cd00093">
    <property type="entry name" value="HTH_XRE"/>
    <property type="match status" value="1"/>
</dbReference>
<dbReference type="Pfam" id="PF01381">
    <property type="entry name" value="HTH_3"/>
    <property type="match status" value="1"/>
</dbReference>